<evidence type="ECO:0000313" key="2">
    <source>
        <dbReference type="Proteomes" id="UP000824890"/>
    </source>
</evidence>
<feature type="non-terminal residue" evidence="1">
    <location>
        <position position="292"/>
    </location>
</feature>
<evidence type="ECO:0000313" key="1">
    <source>
        <dbReference type="EMBL" id="KAH0927531.1"/>
    </source>
</evidence>
<protein>
    <submittedName>
        <fullName evidence="1">Uncharacterized protein</fullName>
    </submittedName>
</protein>
<sequence length="292" mass="32008">FSSFLLPYHLAASFVELVLLRRPAVARVVAGGRLLISSSLRFAPVCLSFFSSPFCSVLWAELWLGLSRVAPGKFRSVARGSCSGDSARRFRCCWRVVFVDVSLLQLRSGLRRGEESGLSFFLLLGVSHGREDRTWLKRGDRCLLSVRARRSGDCVVAELLNVVYGFSVFGCGGCSLFDVVSHSFVSSFEFFSPSSWAVSTMASTPVCSRRSAAVTGGRFSVSGTRRRVEASVCHLHLLLDDGDLFELCSSLCQIHRWCDPVEHCSSLLQVLELDLVGASSLPVFQISGRAFG</sequence>
<gene>
    <name evidence="1" type="ORF">HID58_019787</name>
</gene>
<feature type="non-terminal residue" evidence="1">
    <location>
        <position position="1"/>
    </location>
</feature>
<organism evidence="1 2">
    <name type="scientific">Brassica napus</name>
    <name type="common">Rape</name>
    <dbReference type="NCBI Taxonomy" id="3708"/>
    <lineage>
        <taxon>Eukaryota</taxon>
        <taxon>Viridiplantae</taxon>
        <taxon>Streptophyta</taxon>
        <taxon>Embryophyta</taxon>
        <taxon>Tracheophyta</taxon>
        <taxon>Spermatophyta</taxon>
        <taxon>Magnoliopsida</taxon>
        <taxon>eudicotyledons</taxon>
        <taxon>Gunneridae</taxon>
        <taxon>Pentapetalae</taxon>
        <taxon>rosids</taxon>
        <taxon>malvids</taxon>
        <taxon>Brassicales</taxon>
        <taxon>Brassicaceae</taxon>
        <taxon>Brassiceae</taxon>
        <taxon>Brassica</taxon>
    </lineage>
</organism>
<accession>A0ABQ8DGE1</accession>
<keyword evidence="2" id="KW-1185">Reference proteome</keyword>
<name>A0ABQ8DGE1_BRANA</name>
<dbReference type="Proteomes" id="UP000824890">
    <property type="component" value="Unassembled WGS sequence"/>
</dbReference>
<comment type="caution">
    <text evidence="1">The sequence shown here is derived from an EMBL/GenBank/DDBJ whole genome shotgun (WGS) entry which is preliminary data.</text>
</comment>
<proteinExistence type="predicted"/>
<dbReference type="EMBL" id="JAGKQM010000005">
    <property type="protein sequence ID" value="KAH0927531.1"/>
    <property type="molecule type" value="Genomic_DNA"/>
</dbReference>
<reference evidence="1 2" key="1">
    <citation type="submission" date="2021-05" db="EMBL/GenBank/DDBJ databases">
        <title>Genome Assembly of Synthetic Allotetraploid Brassica napus Reveals Homoeologous Exchanges between Subgenomes.</title>
        <authorList>
            <person name="Davis J.T."/>
        </authorList>
    </citation>
    <scope>NUCLEOTIDE SEQUENCE [LARGE SCALE GENOMIC DNA]</scope>
    <source>
        <strain evidence="2">cv. Da-Ae</strain>
        <tissue evidence="1">Seedling</tissue>
    </source>
</reference>